<dbReference type="CDD" id="cd02966">
    <property type="entry name" value="TlpA_like_family"/>
    <property type="match status" value="1"/>
</dbReference>
<dbReference type="InterPro" id="IPR000866">
    <property type="entry name" value="AhpC/TSA"/>
</dbReference>
<dbReference type="AlphaFoldDB" id="A0A1B2DM88"/>
<name>A0A1B2DM88_9BACL</name>
<dbReference type="EMBL" id="CP016808">
    <property type="protein sequence ID" value="ANY68822.1"/>
    <property type="molecule type" value="Genomic_DNA"/>
</dbReference>
<evidence type="ECO:0000259" key="6">
    <source>
        <dbReference type="PROSITE" id="PS51352"/>
    </source>
</evidence>
<dbReference type="GO" id="GO:0030313">
    <property type="term" value="C:cell envelope"/>
    <property type="evidence" value="ECO:0007669"/>
    <property type="project" value="UniProtKB-SubCell"/>
</dbReference>
<evidence type="ECO:0000313" key="7">
    <source>
        <dbReference type="EMBL" id="ANY68822.1"/>
    </source>
</evidence>
<reference evidence="7" key="1">
    <citation type="submission" date="2016-08" db="EMBL/GenBank/DDBJ databases">
        <title>Complete Genome Seqeunce of Paenibacillus sp. BIHB 4019 from tea rhizoplane.</title>
        <authorList>
            <person name="Thakur R."/>
            <person name="Swarnkar M.K."/>
            <person name="Gulati A."/>
        </authorList>
    </citation>
    <scope>NUCLEOTIDE SEQUENCE [LARGE SCALE GENOMIC DNA]</scope>
    <source>
        <strain evidence="7">BIHB4019</strain>
    </source>
</reference>
<keyword evidence="3" id="KW-0812">Transmembrane</keyword>
<dbReference type="PROSITE" id="PS51352">
    <property type="entry name" value="THIOREDOXIN_2"/>
    <property type="match status" value="1"/>
</dbReference>
<evidence type="ECO:0000256" key="4">
    <source>
        <dbReference type="ARBA" id="ARBA00023157"/>
    </source>
</evidence>
<organism evidence="7">
    <name type="scientific">Paenibacillus sp. BIHB 4019</name>
    <dbReference type="NCBI Taxonomy" id="1870819"/>
    <lineage>
        <taxon>Bacteria</taxon>
        <taxon>Bacillati</taxon>
        <taxon>Bacillota</taxon>
        <taxon>Bacilli</taxon>
        <taxon>Bacillales</taxon>
        <taxon>Paenibacillaceae</taxon>
        <taxon>Paenibacillus</taxon>
    </lineage>
</organism>
<comment type="subcellular location">
    <subcellularLocation>
        <location evidence="1">Cell envelope</location>
    </subcellularLocation>
</comment>
<dbReference type="Gene3D" id="3.40.30.10">
    <property type="entry name" value="Glutaredoxin"/>
    <property type="match status" value="1"/>
</dbReference>
<dbReference type="PANTHER" id="PTHR42852">
    <property type="entry name" value="THIOL:DISULFIDE INTERCHANGE PROTEIN DSBE"/>
    <property type="match status" value="1"/>
</dbReference>
<dbReference type="Pfam" id="PF00578">
    <property type="entry name" value="AhpC-TSA"/>
    <property type="match status" value="1"/>
</dbReference>
<dbReference type="InterPro" id="IPR036249">
    <property type="entry name" value="Thioredoxin-like_sf"/>
</dbReference>
<proteinExistence type="predicted"/>
<keyword evidence="2" id="KW-0201">Cytochrome c-type biogenesis</keyword>
<sequence>MKSSRKIMQIVILSAVLIIGGYAIGTTLFASGESGGIPKVGGTPPEFKLVDLQGNVHQLSDYKGKAIVVNFWGTFCPPCVKEMPEFERQFAKWQNDGLEILAINLSEDTLTVNNFVRQFELNYPILRDVDRKTERKYGLRSYPTTFFVKPDGTIMDITVGGMTEEYIDERIEKLLTY</sequence>
<keyword evidence="5" id="KW-0676">Redox-active center</keyword>
<keyword evidence="3" id="KW-0735">Signal-anchor</keyword>
<keyword evidence="4" id="KW-1015">Disulfide bond</keyword>
<gene>
    <name evidence="7" type="ORF">BBD42_21860</name>
</gene>
<dbReference type="GO" id="GO:0016491">
    <property type="term" value="F:oxidoreductase activity"/>
    <property type="evidence" value="ECO:0007669"/>
    <property type="project" value="InterPro"/>
</dbReference>
<dbReference type="PROSITE" id="PS00194">
    <property type="entry name" value="THIOREDOXIN_1"/>
    <property type="match status" value="1"/>
</dbReference>
<evidence type="ECO:0000256" key="1">
    <source>
        <dbReference type="ARBA" id="ARBA00004196"/>
    </source>
</evidence>
<feature type="domain" description="Thioredoxin" evidence="6">
    <location>
        <begin position="38"/>
        <end position="176"/>
    </location>
</feature>
<accession>A0A1B2DM88</accession>
<evidence type="ECO:0000256" key="5">
    <source>
        <dbReference type="ARBA" id="ARBA00023284"/>
    </source>
</evidence>
<dbReference type="InterPro" id="IPR050553">
    <property type="entry name" value="Thioredoxin_ResA/DsbE_sf"/>
</dbReference>
<evidence type="ECO:0000256" key="3">
    <source>
        <dbReference type="ARBA" id="ARBA00022968"/>
    </source>
</evidence>
<dbReference type="PANTHER" id="PTHR42852:SF6">
    <property type="entry name" value="THIOL:DISULFIDE INTERCHANGE PROTEIN DSBE"/>
    <property type="match status" value="1"/>
</dbReference>
<dbReference type="InterPro" id="IPR017937">
    <property type="entry name" value="Thioredoxin_CS"/>
</dbReference>
<evidence type="ECO:0000256" key="2">
    <source>
        <dbReference type="ARBA" id="ARBA00022748"/>
    </source>
</evidence>
<dbReference type="RefSeq" id="WP_099519907.1">
    <property type="nucleotide sequence ID" value="NZ_CP016808.1"/>
</dbReference>
<dbReference type="GO" id="GO:0016209">
    <property type="term" value="F:antioxidant activity"/>
    <property type="evidence" value="ECO:0007669"/>
    <property type="project" value="InterPro"/>
</dbReference>
<dbReference type="InterPro" id="IPR013766">
    <property type="entry name" value="Thioredoxin_domain"/>
</dbReference>
<protein>
    <submittedName>
        <fullName evidence="7">Thiol-disulfide oxidoreductase</fullName>
    </submittedName>
</protein>
<dbReference type="SUPFAM" id="SSF52833">
    <property type="entry name" value="Thioredoxin-like"/>
    <property type="match status" value="1"/>
</dbReference>
<dbReference type="GO" id="GO:0017004">
    <property type="term" value="P:cytochrome complex assembly"/>
    <property type="evidence" value="ECO:0007669"/>
    <property type="project" value="UniProtKB-KW"/>
</dbReference>